<organism evidence="1">
    <name type="scientific">Anguilla anguilla</name>
    <name type="common">European freshwater eel</name>
    <name type="synonym">Muraena anguilla</name>
    <dbReference type="NCBI Taxonomy" id="7936"/>
    <lineage>
        <taxon>Eukaryota</taxon>
        <taxon>Metazoa</taxon>
        <taxon>Chordata</taxon>
        <taxon>Craniata</taxon>
        <taxon>Vertebrata</taxon>
        <taxon>Euteleostomi</taxon>
        <taxon>Actinopterygii</taxon>
        <taxon>Neopterygii</taxon>
        <taxon>Teleostei</taxon>
        <taxon>Anguilliformes</taxon>
        <taxon>Anguillidae</taxon>
        <taxon>Anguilla</taxon>
    </lineage>
</organism>
<name>A0A0E9TSI3_ANGAN</name>
<evidence type="ECO:0000313" key="1">
    <source>
        <dbReference type="EMBL" id="JAH55698.1"/>
    </source>
</evidence>
<protein>
    <submittedName>
        <fullName evidence="1">Uncharacterized protein</fullName>
    </submittedName>
</protein>
<dbReference type="EMBL" id="GBXM01052879">
    <property type="protein sequence ID" value="JAH55698.1"/>
    <property type="molecule type" value="Transcribed_RNA"/>
</dbReference>
<dbReference type="AlphaFoldDB" id="A0A0E9TSI3"/>
<proteinExistence type="predicted"/>
<sequence>MNLFTESTIKMDRILNT</sequence>
<reference evidence="1" key="1">
    <citation type="submission" date="2014-11" db="EMBL/GenBank/DDBJ databases">
        <authorList>
            <person name="Amaro Gonzalez C."/>
        </authorList>
    </citation>
    <scope>NUCLEOTIDE SEQUENCE</scope>
</reference>
<reference evidence="1" key="2">
    <citation type="journal article" date="2015" name="Fish Shellfish Immunol.">
        <title>Early steps in the European eel (Anguilla anguilla)-Vibrio vulnificus interaction in the gills: Role of the RtxA13 toxin.</title>
        <authorList>
            <person name="Callol A."/>
            <person name="Pajuelo D."/>
            <person name="Ebbesson L."/>
            <person name="Teles M."/>
            <person name="MacKenzie S."/>
            <person name="Amaro C."/>
        </authorList>
    </citation>
    <scope>NUCLEOTIDE SEQUENCE</scope>
</reference>
<accession>A0A0E9TSI3</accession>